<organism evidence="1 2">
    <name type="scientific">Robbsia betulipollinis</name>
    <dbReference type="NCBI Taxonomy" id="2981849"/>
    <lineage>
        <taxon>Bacteria</taxon>
        <taxon>Pseudomonadati</taxon>
        <taxon>Pseudomonadota</taxon>
        <taxon>Betaproteobacteria</taxon>
        <taxon>Burkholderiales</taxon>
        <taxon>Burkholderiaceae</taxon>
        <taxon>Robbsia</taxon>
    </lineage>
</organism>
<evidence type="ECO:0000313" key="1">
    <source>
        <dbReference type="EMBL" id="MCY0386552.1"/>
    </source>
</evidence>
<dbReference type="RefSeq" id="WP_267846032.1">
    <property type="nucleotide sequence ID" value="NZ_JAPMXC010000001.1"/>
</dbReference>
<accession>A0ABT3ZJN2</accession>
<dbReference type="InterPro" id="IPR029058">
    <property type="entry name" value="AB_hydrolase_fold"/>
</dbReference>
<sequence length="280" mass="30232">MTSFATLHALRAEPAFDADLLLRGAPCAPHAGVPPGCVTVEIDGSADHLRFYGRFDRQSTLPPVIFLDGDMLGGSRFDATLLADDDYAQRSPASLQREAEQYAIATGRLFVHLARPGVYGSSGDHTQRRRPREIALVDAAIDQLKLAFSWDRIDLCGFSGGAHLVAALLSRRRDVRRAVMASGVLAVRRRMNEENARTDVTGYADFVDPLDLVADVAAHAPRGIVVLTDPDDAVVSAAVQTAYVDALRRAGVAVDYRMMSAADPAHHDLRLPAIMCALTS</sequence>
<name>A0ABT3ZJN2_9BURK</name>
<proteinExistence type="predicted"/>
<keyword evidence="2" id="KW-1185">Reference proteome</keyword>
<reference evidence="1" key="1">
    <citation type="submission" date="2022-11" db="EMBL/GenBank/DDBJ databases">
        <title>Robbsia betulipollinis sp. nov., isolated from pollen of birch (Betula pendula).</title>
        <authorList>
            <person name="Shi H."/>
            <person name="Ambika Manirajan B."/>
            <person name="Ratering S."/>
            <person name="Geissler-Plaum R."/>
            <person name="Schnell S."/>
        </authorList>
    </citation>
    <scope>NUCLEOTIDE SEQUENCE</scope>
    <source>
        <strain evidence="1">Bb-Pol-6</strain>
    </source>
</reference>
<dbReference type="Gene3D" id="3.40.50.1820">
    <property type="entry name" value="alpha/beta hydrolase"/>
    <property type="match status" value="1"/>
</dbReference>
<protein>
    <recommendedName>
        <fullName evidence="3">Peptidase S9 prolyl oligopeptidase catalytic domain-containing protein</fullName>
    </recommendedName>
</protein>
<evidence type="ECO:0000313" key="2">
    <source>
        <dbReference type="Proteomes" id="UP001082899"/>
    </source>
</evidence>
<dbReference type="EMBL" id="JAPMXC010000001">
    <property type="protein sequence ID" value="MCY0386552.1"/>
    <property type="molecule type" value="Genomic_DNA"/>
</dbReference>
<evidence type="ECO:0008006" key="3">
    <source>
        <dbReference type="Google" id="ProtNLM"/>
    </source>
</evidence>
<dbReference type="Proteomes" id="UP001082899">
    <property type="component" value="Unassembled WGS sequence"/>
</dbReference>
<dbReference type="SUPFAM" id="SSF53474">
    <property type="entry name" value="alpha/beta-Hydrolases"/>
    <property type="match status" value="1"/>
</dbReference>
<comment type="caution">
    <text evidence="1">The sequence shown here is derived from an EMBL/GenBank/DDBJ whole genome shotgun (WGS) entry which is preliminary data.</text>
</comment>
<gene>
    <name evidence="1" type="ORF">OVY01_04730</name>
</gene>